<gene>
    <name evidence="1" type="ORF">ECRASSUSDP1_LOCUS16909</name>
</gene>
<accession>A0AAD2D0F9</accession>
<proteinExistence type="predicted"/>
<organism evidence="1 2">
    <name type="scientific">Euplotes crassus</name>
    <dbReference type="NCBI Taxonomy" id="5936"/>
    <lineage>
        <taxon>Eukaryota</taxon>
        <taxon>Sar</taxon>
        <taxon>Alveolata</taxon>
        <taxon>Ciliophora</taxon>
        <taxon>Intramacronucleata</taxon>
        <taxon>Spirotrichea</taxon>
        <taxon>Hypotrichia</taxon>
        <taxon>Euplotida</taxon>
        <taxon>Euplotidae</taxon>
        <taxon>Moneuplotes</taxon>
    </lineage>
</organism>
<protein>
    <submittedName>
        <fullName evidence="1">Uncharacterized protein</fullName>
    </submittedName>
</protein>
<dbReference type="AlphaFoldDB" id="A0AAD2D0F9"/>
<dbReference type="EMBL" id="CAMPGE010017035">
    <property type="protein sequence ID" value="CAI2375547.1"/>
    <property type="molecule type" value="Genomic_DNA"/>
</dbReference>
<name>A0AAD2D0F9_EUPCR</name>
<dbReference type="Proteomes" id="UP001295684">
    <property type="component" value="Unassembled WGS sequence"/>
</dbReference>
<keyword evidence="2" id="KW-1185">Reference proteome</keyword>
<reference evidence="1" key="1">
    <citation type="submission" date="2023-07" db="EMBL/GenBank/DDBJ databases">
        <authorList>
            <consortium name="AG Swart"/>
            <person name="Singh M."/>
            <person name="Singh A."/>
            <person name="Seah K."/>
            <person name="Emmerich C."/>
        </authorList>
    </citation>
    <scope>NUCLEOTIDE SEQUENCE</scope>
    <source>
        <strain evidence="1">DP1</strain>
    </source>
</reference>
<evidence type="ECO:0000313" key="2">
    <source>
        <dbReference type="Proteomes" id="UP001295684"/>
    </source>
</evidence>
<comment type="caution">
    <text evidence="1">The sequence shown here is derived from an EMBL/GenBank/DDBJ whole genome shotgun (WGS) entry which is preliminary data.</text>
</comment>
<sequence>MEVLTYNNLNNHDVVFRTLTVMQTKGVSQSILDSLSTDAGFVRYCIEWVSQRWEIHHPSNIQPTLDQIQVLKDQIDTQKKSISKMKLTNSKAVESSINSECLDLEASLLKINLKKSKRFQNFENYSSDFLLNLKQRSGDSVWKVVRNHKIVAHKSVRISFHTKKQMIAKKFLEHSFPSQTSELLLDNGRFDFNEPIKMSINNYFQELTKVLQRVTHKVTFYEFEITQKQLRKLLSSCRDKGVVAINECKIHIETPPDFSQALSGCNIHKLSFNSCGIEQFSDWTKNPKEFENLIHGLSTSKSLLESLKCLNFNESCIPKNEFERVFTKYGVDINLVSQNLG</sequence>
<evidence type="ECO:0000313" key="1">
    <source>
        <dbReference type="EMBL" id="CAI2375547.1"/>
    </source>
</evidence>